<dbReference type="SUPFAM" id="SSF55729">
    <property type="entry name" value="Acyl-CoA N-acyltransferases (Nat)"/>
    <property type="match status" value="1"/>
</dbReference>
<dbReference type="InterPro" id="IPR016181">
    <property type="entry name" value="Acyl_CoA_acyltransferase"/>
</dbReference>
<dbReference type="RefSeq" id="WP_115893779.1">
    <property type="nucleotide sequence ID" value="NZ_QTLC01000028.1"/>
</dbReference>
<name>A0A3D8VQP8_9BACI</name>
<dbReference type="EMBL" id="QTLC01000028">
    <property type="protein sequence ID" value="RDY71726.1"/>
    <property type="molecule type" value="Genomic_DNA"/>
</dbReference>
<dbReference type="CDD" id="cd04301">
    <property type="entry name" value="NAT_SF"/>
    <property type="match status" value="1"/>
</dbReference>
<dbReference type="AlphaFoldDB" id="A0A3D8VQP8"/>
<dbReference type="GO" id="GO:0016747">
    <property type="term" value="F:acyltransferase activity, transferring groups other than amino-acyl groups"/>
    <property type="evidence" value="ECO:0007669"/>
    <property type="project" value="InterPro"/>
</dbReference>
<evidence type="ECO:0000259" key="1">
    <source>
        <dbReference type="PROSITE" id="PS51186"/>
    </source>
</evidence>
<comment type="caution">
    <text evidence="2">The sequence shown here is derived from an EMBL/GenBank/DDBJ whole genome shotgun (WGS) entry which is preliminary data.</text>
</comment>
<feature type="domain" description="N-acetyltransferase" evidence="1">
    <location>
        <begin position="1"/>
        <end position="153"/>
    </location>
</feature>
<dbReference type="Gene3D" id="3.40.630.30">
    <property type="match status" value="2"/>
</dbReference>
<reference evidence="2 3" key="1">
    <citation type="submission" date="2018-08" db="EMBL/GenBank/DDBJ databases">
        <title>Genome sequence of strict halophilic Halobacillus trueperi SS1 isolated from Lunsu, a salty water body of North West Himalayas.</title>
        <authorList>
            <person name="Gupta S."/>
            <person name="Sharma P."/>
            <person name="Dev K."/>
            <person name="Baumler D."/>
            <person name="Sourirajan A."/>
        </authorList>
    </citation>
    <scope>NUCLEOTIDE SEQUENCE [LARGE SCALE GENOMIC DNA]</scope>
    <source>
        <strain evidence="2 3">SS1</strain>
    </source>
</reference>
<organism evidence="2 3">
    <name type="scientific">Halobacillus trueperi</name>
    <dbReference type="NCBI Taxonomy" id="156205"/>
    <lineage>
        <taxon>Bacteria</taxon>
        <taxon>Bacillati</taxon>
        <taxon>Bacillota</taxon>
        <taxon>Bacilli</taxon>
        <taxon>Bacillales</taxon>
        <taxon>Bacillaceae</taxon>
        <taxon>Halobacillus</taxon>
    </lineage>
</organism>
<dbReference type="InterPro" id="IPR000182">
    <property type="entry name" value="GNAT_dom"/>
</dbReference>
<evidence type="ECO:0000313" key="2">
    <source>
        <dbReference type="EMBL" id="RDY71726.1"/>
    </source>
</evidence>
<dbReference type="Pfam" id="PF13527">
    <property type="entry name" value="Acetyltransf_9"/>
    <property type="match status" value="1"/>
</dbReference>
<protein>
    <submittedName>
        <fullName evidence="2">GNAT family N-acetyltransferase</fullName>
    </submittedName>
</protein>
<accession>A0A3D8VQP8</accession>
<gene>
    <name evidence="2" type="ORF">DXT76_06945</name>
</gene>
<keyword evidence="2" id="KW-0808">Transferase</keyword>
<proteinExistence type="predicted"/>
<evidence type="ECO:0000313" key="3">
    <source>
        <dbReference type="Proteomes" id="UP000257032"/>
    </source>
</evidence>
<dbReference type="Proteomes" id="UP000257032">
    <property type="component" value="Unassembled WGS sequence"/>
</dbReference>
<sequence>MTVRHYQPGDENQIQELFKKTFRQDRSLQSWSWKFIDNPKQTEPFILLYDEGGKILGHISLWITEAYIDGKKSKIGLRADTMVDPEARGKGIYKKLNDSLLVEAEHAGIDYLYGFPAPKAKELFLRYTGAHHMTDMPRWMFIQQPFSLLSTKVSSIGIFKPFDKIYKKVRGPKRIDNDYTFKKINKCDHSFDRLADQVRDHSHVMVVRDSAYLNWRYHDHPENTYDMYGLYEGEELKGYVVTTKEEGKFTNGFIVDWLALHDDVWPLLLHQAFLNLHDADIIQTWCLEHSPPIKVLKKQGFVHKDSPMPLVGKEISVHTVGLENPEKWFITPGDVDSF</sequence>
<dbReference type="PROSITE" id="PS51186">
    <property type="entry name" value="GNAT"/>
    <property type="match status" value="1"/>
</dbReference>